<comment type="caution">
    <text evidence="9">The sequence shown here is derived from an EMBL/GenBank/DDBJ whole genome shotgun (WGS) entry which is preliminary data.</text>
</comment>
<keyword evidence="7" id="KW-0092">Biotin</keyword>
<dbReference type="PANTHER" id="PTHR45266:SF3">
    <property type="entry name" value="OXALOACETATE DECARBOXYLASE ALPHA CHAIN"/>
    <property type="match status" value="1"/>
</dbReference>
<organism evidence="9 10">
    <name type="scientific">Clostridium simiarum</name>
    <dbReference type="NCBI Taxonomy" id="2841506"/>
    <lineage>
        <taxon>Bacteria</taxon>
        <taxon>Bacillati</taxon>
        <taxon>Bacillota</taxon>
        <taxon>Clostridia</taxon>
        <taxon>Eubacteriales</taxon>
        <taxon>Clostridiaceae</taxon>
        <taxon>Clostridium</taxon>
    </lineage>
</organism>
<reference evidence="9 10" key="1">
    <citation type="submission" date="2021-06" db="EMBL/GenBank/DDBJ databases">
        <authorList>
            <person name="Sun Q."/>
            <person name="Li D."/>
        </authorList>
    </citation>
    <scope>NUCLEOTIDE SEQUENCE [LARGE SCALE GENOMIC DNA]</scope>
    <source>
        <strain evidence="9 10">MSJ-4</strain>
    </source>
</reference>
<sequence>MGLNLDLESLLKIIDRVDNSSIALFEIKTEEAYIKLDKSKEERKEICKLDEDINFEIEDNSIGLTTNEKIFGKDKDSEGVKKETRKEEILEEEYAIIKSPMVGTFYSAPTPEEPSFVKRGDTIKKGQVICIIEAMKLMNEIESEFNGEVVEVLVENNDFVEYGEALFKIRKEV</sequence>
<dbReference type="InterPro" id="IPR001249">
    <property type="entry name" value="AcCoA_biotinCC"/>
</dbReference>
<dbReference type="InterPro" id="IPR001882">
    <property type="entry name" value="Biotin_BS"/>
</dbReference>
<evidence type="ECO:0000256" key="3">
    <source>
        <dbReference type="ARBA" id="ARBA00022516"/>
    </source>
</evidence>
<dbReference type="GO" id="GO:0003989">
    <property type="term" value="F:acetyl-CoA carboxylase activity"/>
    <property type="evidence" value="ECO:0007669"/>
    <property type="project" value="UniProtKB-EC"/>
</dbReference>
<evidence type="ECO:0000256" key="6">
    <source>
        <dbReference type="ARBA" id="ARBA00023160"/>
    </source>
</evidence>
<proteinExistence type="predicted"/>
<dbReference type="Proteomes" id="UP000736583">
    <property type="component" value="Unassembled WGS sequence"/>
</dbReference>
<dbReference type="InterPro" id="IPR000089">
    <property type="entry name" value="Biotin_lipoyl"/>
</dbReference>
<evidence type="ECO:0000256" key="2">
    <source>
        <dbReference type="ARBA" id="ARBA00017562"/>
    </source>
</evidence>
<dbReference type="PANTHER" id="PTHR45266">
    <property type="entry name" value="OXALOACETATE DECARBOXYLASE ALPHA CHAIN"/>
    <property type="match status" value="1"/>
</dbReference>
<evidence type="ECO:0000313" key="10">
    <source>
        <dbReference type="Proteomes" id="UP000736583"/>
    </source>
</evidence>
<feature type="domain" description="Lipoyl-binding" evidence="8">
    <location>
        <begin position="94"/>
        <end position="170"/>
    </location>
</feature>
<dbReference type="RefSeq" id="WP_216456030.1">
    <property type="nucleotide sequence ID" value="NZ_JAHLQL010000001.1"/>
</dbReference>
<evidence type="ECO:0000259" key="8">
    <source>
        <dbReference type="PROSITE" id="PS50968"/>
    </source>
</evidence>
<evidence type="ECO:0000256" key="5">
    <source>
        <dbReference type="ARBA" id="ARBA00023098"/>
    </source>
</evidence>
<keyword evidence="3" id="KW-0444">Lipid biosynthesis</keyword>
<dbReference type="EMBL" id="JAHLQL010000001">
    <property type="protein sequence ID" value="MBU5590951.1"/>
    <property type="molecule type" value="Genomic_DNA"/>
</dbReference>
<evidence type="ECO:0000256" key="7">
    <source>
        <dbReference type="ARBA" id="ARBA00023267"/>
    </source>
</evidence>
<evidence type="ECO:0000256" key="1">
    <source>
        <dbReference type="ARBA" id="ARBA00005194"/>
    </source>
</evidence>
<evidence type="ECO:0000313" key="9">
    <source>
        <dbReference type="EMBL" id="MBU5590951.1"/>
    </source>
</evidence>
<dbReference type="PROSITE" id="PS50968">
    <property type="entry name" value="BIOTINYL_LIPOYL"/>
    <property type="match status" value="1"/>
</dbReference>
<evidence type="ECO:0000256" key="4">
    <source>
        <dbReference type="ARBA" id="ARBA00022832"/>
    </source>
</evidence>
<keyword evidence="10" id="KW-1185">Reference proteome</keyword>
<keyword evidence="6" id="KW-0275">Fatty acid biosynthesis</keyword>
<keyword evidence="4" id="KW-0276">Fatty acid metabolism</keyword>
<keyword evidence="9" id="KW-0436">Ligase</keyword>
<comment type="pathway">
    <text evidence="1">Lipid metabolism; fatty acid biosynthesis.</text>
</comment>
<keyword evidence="5" id="KW-0443">Lipid metabolism</keyword>
<protein>
    <recommendedName>
        <fullName evidence="2">Biotin carboxyl carrier protein of acetyl-CoA carboxylase</fullName>
    </recommendedName>
</protein>
<dbReference type="CDD" id="cd06850">
    <property type="entry name" value="biotinyl_domain"/>
    <property type="match status" value="1"/>
</dbReference>
<name>A0ABS6EXZ3_9CLOT</name>
<gene>
    <name evidence="9" type="primary">accB</name>
    <name evidence="9" type="ORF">KQI89_04175</name>
</gene>
<dbReference type="InterPro" id="IPR050709">
    <property type="entry name" value="Biotin_Carboxyl_Carrier/Decarb"/>
</dbReference>
<dbReference type="PROSITE" id="PS00188">
    <property type="entry name" value="BIOTIN"/>
    <property type="match status" value="1"/>
</dbReference>
<accession>A0ABS6EXZ3</accession>
<dbReference type="Pfam" id="PF00364">
    <property type="entry name" value="Biotin_lipoyl"/>
    <property type="match status" value="1"/>
</dbReference>
<dbReference type="NCBIfam" id="TIGR00531">
    <property type="entry name" value="BCCP"/>
    <property type="match status" value="1"/>
</dbReference>